<dbReference type="Gene3D" id="3.30.800.10">
    <property type="entry name" value="Phosphatidylinositol Phosphate Kinase II Beta"/>
    <property type="match status" value="1"/>
</dbReference>
<dbReference type="GO" id="GO:0046854">
    <property type="term" value="P:phosphatidylinositol phosphate biosynthetic process"/>
    <property type="evidence" value="ECO:0007669"/>
    <property type="project" value="TreeGrafter"/>
</dbReference>
<keyword evidence="1" id="KW-0808">Transferase</keyword>
<dbReference type="Gene3D" id="3.30.810.10">
    <property type="entry name" value="2-Layer Sandwich"/>
    <property type="match status" value="1"/>
</dbReference>
<accession>A0A4Q9LQS3</accession>
<keyword evidence="1" id="KW-0067">ATP-binding</keyword>
<dbReference type="GO" id="GO:0005524">
    <property type="term" value="F:ATP binding"/>
    <property type="evidence" value="ECO:0007669"/>
    <property type="project" value="UniProtKB-UniRule"/>
</dbReference>
<dbReference type="VEuPathDB" id="MicrosporidiaDB:CWI36_0200p0020"/>
<dbReference type="GO" id="GO:0005886">
    <property type="term" value="C:plasma membrane"/>
    <property type="evidence" value="ECO:0007669"/>
    <property type="project" value="TreeGrafter"/>
</dbReference>
<dbReference type="Proteomes" id="UP000293045">
    <property type="component" value="Unassembled WGS sequence"/>
</dbReference>
<dbReference type="SMART" id="SM00330">
    <property type="entry name" value="PIPKc"/>
    <property type="match status" value="1"/>
</dbReference>
<proteinExistence type="predicted"/>
<dbReference type="AlphaFoldDB" id="A0A4Q9LQS3"/>
<evidence type="ECO:0000259" key="2">
    <source>
        <dbReference type="PROSITE" id="PS51455"/>
    </source>
</evidence>
<dbReference type="PROSITE" id="PS51455">
    <property type="entry name" value="PIPK"/>
    <property type="match status" value="1"/>
</dbReference>
<dbReference type="GO" id="GO:0016308">
    <property type="term" value="F:1-phosphatidylinositol-4-phosphate 5-kinase activity"/>
    <property type="evidence" value="ECO:0007669"/>
    <property type="project" value="TreeGrafter"/>
</dbReference>
<dbReference type="PANTHER" id="PTHR23086">
    <property type="entry name" value="PHOSPHATIDYLINOSITOL-4-PHOSPHATE 5-KINASE"/>
    <property type="match status" value="1"/>
</dbReference>
<organism evidence="3 4">
    <name type="scientific">Hamiltosporidium magnivora</name>
    <dbReference type="NCBI Taxonomy" id="148818"/>
    <lineage>
        <taxon>Eukaryota</taxon>
        <taxon>Fungi</taxon>
        <taxon>Fungi incertae sedis</taxon>
        <taxon>Microsporidia</taxon>
        <taxon>Dubosqiidae</taxon>
        <taxon>Hamiltosporidium</taxon>
    </lineage>
</organism>
<feature type="domain" description="PIPK" evidence="2">
    <location>
        <begin position="1"/>
        <end position="352"/>
    </location>
</feature>
<evidence type="ECO:0000256" key="1">
    <source>
        <dbReference type="PROSITE-ProRule" id="PRU00781"/>
    </source>
</evidence>
<evidence type="ECO:0000313" key="3">
    <source>
        <dbReference type="EMBL" id="TBU09961.1"/>
    </source>
</evidence>
<protein>
    <submittedName>
        <fullName evidence="3">Phosphatidylinositol-4-phosphate 5-kinase</fullName>
    </submittedName>
</protein>
<keyword evidence="1 3" id="KW-0418">Kinase</keyword>
<dbReference type="PANTHER" id="PTHR23086:SF8">
    <property type="entry name" value="PHOSPHATIDYLINOSITOL 5-PHOSPHATE 4-KINASE, ISOFORM A"/>
    <property type="match status" value="1"/>
</dbReference>
<dbReference type="InterPro" id="IPR027483">
    <property type="entry name" value="PInositol-4-P-4/5-kinase_C_sf"/>
</dbReference>
<dbReference type="Pfam" id="PF01504">
    <property type="entry name" value="PIP5K"/>
    <property type="match status" value="1"/>
</dbReference>
<dbReference type="EMBL" id="PIXR01000011">
    <property type="protein sequence ID" value="TBU09961.1"/>
    <property type="molecule type" value="Genomic_DNA"/>
</dbReference>
<dbReference type="SUPFAM" id="SSF56104">
    <property type="entry name" value="SAICAR synthase-like"/>
    <property type="match status" value="1"/>
</dbReference>
<keyword evidence="1" id="KW-0547">Nucleotide-binding</keyword>
<dbReference type="CDD" id="cd00139">
    <property type="entry name" value="PIPKc"/>
    <property type="match status" value="1"/>
</dbReference>
<dbReference type="InterPro" id="IPR002498">
    <property type="entry name" value="PInositol-4-P-4/5-kinase_core"/>
</dbReference>
<dbReference type="VEuPathDB" id="MicrosporidiaDB:CWI39_0011p0050"/>
<dbReference type="InterPro" id="IPR023610">
    <property type="entry name" value="PInositol-4/5-P-5/4-kinase"/>
</dbReference>
<evidence type="ECO:0000313" key="4">
    <source>
        <dbReference type="Proteomes" id="UP000293045"/>
    </source>
</evidence>
<gene>
    <name evidence="3" type="ORF">CWI39_0011p0050</name>
</gene>
<name>A0A4Q9LQS3_9MICR</name>
<sequence>MEEGLRHNHKLIYNILLGITKAKMRSLENVLESELEEKDIKYSDFILKSYSPKIFNSIRQITGSEYENIESEISTDYILSNEFDKKKDKMIFYSQNFKFVIKIISKIEKNILMCILPEYCVFLSENTSSLITRYFGCYRIKVGGFSPVYFVIMNNILPPNRRPVDIYDLKGSEHGRKGNKTDMFSVLKDIDWCKNKTKLFLSHKRMNFISQLKRDTEFLRDHKIMDYSLFIAIATNGTLDCSIEQNELNSNICVKSKDEDEFEILPFRFPITNEFNSSNSIFSKEYGGYSSDNNSTAFKEIYYIGIIDILTPWSWKKMMENFFYKFFCMKNFSCVEPKVYRKRMLKFVKEHLFYNKIN</sequence>
<dbReference type="InterPro" id="IPR027484">
    <property type="entry name" value="PInositol-4-P-5-kinase_N"/>
</dbReference>
<comment type="caution">
    <text evidence="3">The sequence shown here is derived from an EMBL/GenBank/DDBJ whole genome shotgun (WGS) entry which is preliminary data.</text>
</comment>
<reference evidence="3 4" key="1">
    <citation type="submission" date="2017-12" db="EMBL/GenBank/DDBJ databases">
        <authorList>
            <person name="Pombert J.-F."/>
            <person name="Haag K.L."/>
            <person name="Ebert D."/>
        </authorList>
    </citation>
    <scope>NUCLEOTIDE SEQUENCE [LARGE SCALE GENOMIC DNA]</scope>
    <source>
        <strain evidence="3">IL-BN-2</strain>
    </source>
</reference>